<dbReference type="GO" id="GO:0006351">
    <property type="term" value="P:DNA-templated transcription"/>
    <property type="evidence" value="ECO:0007669"/>
    <property type="project" value="InterPro"/>
</dbReference>
<organism evidence="8 9">
    <name type="scientific">Penicillium cf. viridicatum</name>
    <dbReference type="NCBI Taxonomy" id="2972119"/>
    <lineage>
        <taxon>Eukaryota</taxon>
        <taxon>Fungi</taxon>
        <taxon>Dikarya</taxon>
        <taxon>Ascomycota</taxon>
        <taxon>Pezizomycotina</taxon>
        <taxon>Eurotiomycetes</taxon>
        <taxon>Eurotiomycetidae</taxon>
        <taxon>Eurotiales</taxon>
        <taxon>Aspergillaceae</taxon>
        <taxon>Penicillium</taxon>
    </lineage>
</organism>
<dbReference type="GO" id="GO:0005634">
    <property type="term" value="C:nucleus"/>
    <property type="evidence" value="ECO:0007669"/>
    <property type="project" value="UniProtKB-SubCell"/>
</dbReference>
<evidence type="ECO:0000313" key="8">
    <source>
        <dbReference type="EMBL" id="KAJ5195730.1"/>
    </source>
</evidence>
<keyword evidence="5" id="KW-0539">Nucleus</keyword>
<dbReference type="GO" id="GO:0008270">
    <property type="term" value="F:zinc ion binding"/>
    <property type="evidence" value="ECO:0007669"/>
    <property type="project" value="InterPro"/>
</dbReference>
<evidence type="ECO:0000256" key="6">
    <source>
        <dbReference type="SAM" id="MobiDB-lite"/>
    </source>
</evidence>
<evidence type="ECO:0000256" key="1">
    <source>
        <dbReference type="ARBA" id="ARBA00004123"/>
    </source>
</evidence>
<proteinExistence type="predicted"/>
<accession>A0A9W9MAX0</accession>
<evidence type="ECO:0000313" key="9">
    <source>
        <dbReference type="Proteomes" id="UP001150942"/>
    </source>
</evidence>
<dbReference type="Proteomes" id="UP001150942">
    <property type="component" value="Unassembled WGS sequence"/>
</dbReference>
<keyword evidence="9" id="KW-1185">Reference proteome</keyword>
<dbReference type="GO" id="GO:0003677">
    <property type="term" value="F:DNA binding"/>
    <property type="evidence" value="ECO:0007669"/>
    <property type="project" value="InterPro"/>
</dbReference>
<evidence type="ECO:0000256" key="3">
    <source>
        <dbReference type="ARBA" id="ARBA00023015"/>
    </source>
</evidence>
<dbReference type="OrthoDB" id="3989227at2759"/>
<dbReference type="AlphaFoldDB" id="A0A9W9MAX0"/>
<keyword evidence="4" id="KW-0804">Transcription</keyword>
<evidence type="ECO:0000259" key="7">
    <source>
        <dbReference type="Pfam" id="PF04082"/>
    </source>
</evidence>
<reference evidence="8" key="1">
    <citation type="submission" date="2022-11" db="EMBL/GenBank/DDBJ databases">
        <authorList>
            <person name="Petersen C."/>
        </authorList>
    </citation>
    <scope>NUCLEOTIDE SEQUENCE</scope>
    <source>
        <strain evidence="8">IBT 20477</strain>
    </source>
</reference>
<feature type="domain" description="Xylanolytic transcriptional activator regulatory" evidence="7">
    <location>
        <begin position="101"/>
        <end position="289"/>
    </location>
</feature>
<evidence type="ECO:0000256" key="2">
    <source>
        <dbReference type="ARBA" id="ARBA00022723"/>
    </source>
</evidence>
<evidence type="ECO:0000256" key="5">
    <source>
        <dbReference type="ARBA" id="ARBA00023242"/>
    </source>
</evidence>
<keyword evidence="3" id="KW-0805">Transcription regulation</keyword>
<protein>
    <submittedName>
        <fullName evidence="8">Fungal-specific transcription factor domain-containing protein</fullName>
    </submittedName>
</protein>
<feature type="region of interest" description="Disordered" evidence="6">
    <location>
        <begin position="22"/>
        <end position="57"/>
    </location>
</feature>
<dbReference type="InterPro" id="IPR007219">
    <property type="entry name" value="XnlR_reg_dom"/>
</dbReference>
<reference evidence="8" key="2">
    <citation type="journal article" date="2023" name="IMA Fungus">
        <title>Comparative genomic study of the Penicillium genus elucidates a diverse pangenome and 15 lateral gene transfer events.</title>
        <authorList>
            <person name="Petersen C."/>
            <person name="Sorensen T."/>
            <person name="Nielsen M.R."/>
            <person name="Sondergaard T.E."/>
            <person name="Sorensen J.L."/>
            <person name="Fitzpatrick D.A."/>
            <person name="Frisvad J.C."/>
            <person name="Nielsen K.L."/>
        </authorList>
    </citation>
    <scope>NUCLEOTIDE SEQUENCE</scope>
    <source>
        <strain evidence="8">IBT 20477</strain>
    </source>
</reference>
<dbReference type="PANTHER" id="PTHR31001">
    <property type="entry name" value="UNCHARACTERIZED TRANSCRIPTIONAL REGULATORY PROTEIN"/>
    <property type="match status" value="1"/>
</dbReference>
<keyword evidence="2" id="KW-0479">Metal-binding</keyword>
<name>A0A9W9MAX0_9EURO</name>
<sequence>MRRLEQAIIDLSENIRLRDETPASLAGSYSPRARERSTDANATGILGDLADTSPDNNRGRASAIEPEIHGINSTLLFGPKVKEHRLPFICPNPLQRQAIWQSYLENVAPLVTIVHRQSLENLLAKVNGSEDTLEETDKTLVCAVYLSAIMSMTPAQCFDKLGEQQESAIVRHRLAVEQALTEADMFNSHDFTLLQSALLYLISIRRHDKGHFVWTMTAVILRLAQRLELHCESALSLTSPMNAEMSRRVWWHILALDPLIHDVQFDTRFPLNINDEDLVLGAKEFPCERSGYTDMTFSMIRFEITATNRVLKYSSFKNPDVSTDDLLASRQQHVISLEHRLRDKYLQYSNTTATVHWLCATISWLVLAKLRVYVYDTVTSGDTSNTELKAGIREFLFATSIDIIELSLILETSQKDLGNWSWMFKNNNQWHALSFLLAELCLRPLFTDADRAWRAIDHSFLMWESQDACAQKEIWSIVSQLKERAIQARRRQLVISRIPASTLARQYCRSFPVVESQYSNSADDVRQPLSTSSETPFCFSESSSHMQYSSPAWNPLDPSAVGLVGDPGSVLGMNISVGDLPENLYFSHPGSLSDNILDSF</sequence>
<dbReference type="CDD" id="cd12148">
    <property type="entry name" value="fungal_TF_MHR"/>
    <property type="match status" value="1"/>
</dbReference>
<comment type="subcellular location">
    <subcellularLocation>
        <location evidence="1">Nucleus</location>
    </subcellularLocation>
</comment>
<dbReference type="EMBL" id="JAPQKQ010000005">
    <property type="protein sequence ID" value="KAJ5195730.1"/>
    <property type="molecule type" value="Genomic_DNA"/>
</dbReference>
<comment type="caution">
    <text evidence="8">The sequence shown here is derived from an EMBL/GenBank/DDBJ whole genome shotgun (WGS) entry which is preliminary data.</text>
</comment>
<gene>
    <name evidence="8" type="ORF">N7449_006209</name>
</gene>
<dbReference type="PANTHER" id="PTHR31001:SF50">
    <property type="entry name" value="ZN(II)2CYS6 TRANSCRIPTION FACTOR (EUROFUNG)"/>
    <property type="match status" value="1"/>
</dbReference>
<dbReference type="Pfam" id="PF04082">
    <property type="entry name" value="Fungal_trans"/>
    <property type="match status" value="1"/>
</dbReference>
<dbReference type="InterPro" id="IPR050613">
    <property type="entry name" value="Sec_Metabolite_Reg"/>
</dbReference>
<evidence type="ECO:0000256" key="4">
    <source>
        <dbReference type="ARBA" id="ARBA00023163"/>
    </source>
</evidence>